<dbReference type="RefSeq" id="WP_354701457.1">
    <property type="nucleotide sequence ID" value="NZ_CP114014.1"/>
</dbReference>
<organism evidence="2">
    <name type="scientific">Paraconexibacter sp. AEG42_29</name>
    <dbReference type="NCBI Taxonomy" id="2997339"/>
    <lineage>
        <taxon>Bacteria</taxon>
        <taxon>Bacillati</taxon>
        <taxon>Actinomycetota</taxon>
        <taxon>Thermoleophilia</taxon>
        <taxon>Solirubrobacterales</taxon>
        <taxon>Paraconexibacteraceae</taxon>
        <taxon>Paraconexibacter</taxon>
    </lineage>
</organism>
<keyword evidence="1" id="KW-0812">Transmembrane</keyword>
<reference evidence="2" key="1">
    <citation type="submission" date="2022-12" db="EMBL/GenBank/DDBJ databases">
        <title>Paraconexibacter alkalitolerans sp. nov. and Baekduia alba sp. nov., isolated from soil and emended description of the genera Paraconexibacter (Chun et al., 2020) and Baekduia (An et al., 2020).</title>
        <authorList>
            <person name="Vieira S."/>
            <person name="Huber K.J."/>
            <person name="Geppert A."/>
            <person name="Wolf J."/>
            <person name="Neumann-Schaal M."/>
            <person name="Muesken M."/>
            <person name="Overmann J."/>
        </authorList>
    </citation>
    <scope>NUCLEOTIDE SEQUENCE</scope>
    <source>
        <strain evidence="2">AEG42_29</strain>
    </source>
</reference>
<name>A0AAU7ATD8_9ACTN</name>
<dbReference type="KEGG" id="parq:DSM112329_01771"/>
<proteinExistence type="predicted"/>
<feature type="transmembrane region" description="Helical" evidence="1">
    <location>
        <begin position="33"/>
        <end position="50"/>
    </location>
</feature>
<sequence length="53" mass="5514">MKTIRIDLLIMLAAFAGVTLIALAVGATNLGTAMAFGQLAFAGALVYVMVKRD</sequence>
<keyword evidence="1" id="KW-1133">Transmembrane helix</keyword>
<evidence type="ECO:0000313" key="2">
    <source>
        <dbReference type="EMBL" id="XAY04933.1"/>
    </source>
</evidence>
<dbReference type="EMBL" id="CP114014">
    <property type="protein sequence ID" value="XAY04933.1"/>
    <property type="molecule type" value="Genomic_DNA"/>
</dbReference>
<evidence type="ECO:0000256" key="1">
    <source>
        <dbReference type="SAM" id="Phobius"/>
    </source>
</evidence>
<feature type="transmembrane region" description="Helical" evidence="1">
    <location>
        <begin position="7"/>
        <end position="27"/>
    </location>
</feature>
<gene>
    <name evidence="2" type="ORF">DSM112329_01771</name>
</gene>
<accession>A0AAU7ATD8</accession>
<dbReference type="AlphaFoldDB" id="A0AAU7ATD8"/>
<keyword evidence="1" id="KW-0472">Membrane</keyword>
<protein>
    <submittedName>
        <fullName evidence="2">Uncharacterized protein</fullName>
    </submittedName>
</protein>